<dbReference type="Gene3D" id="2.120.10.80">
    <property type="entry name" value="Kelch-type beta propeller"/>
    <property type="match status" value="1"/>
</dbReference>
<sequence>MAYHTAKSAGQIVGLLATLSATAAQTLPYTPTRILVAPNSSYAYVFDGESGQPAFTRLDIKGTIARSNNGNDTLSQTLPFGSPYTPILDTASGNISVIAGNCSRSGSTVQVWRWINDDRISGSHGVWIDHSASAQGLKASGYLASGVAFSENAGGDGSNVSLYTFGGMCPYSNITDTTWTCDAQYSNSMLALSANDSDAQSGGYDMSAVASKGSPIAEAGFSMTPLSPTYSAPVTGLAQKQQQSFVLIGGHTHAAFINMSQVAVFSLPQASWAFAPVSQGQTDVEPRSGHSAVLSEDGSSVVVIGGWVGDISTPATPQLAVLGLGSAYGGAGQMSWKVPQQSGPGLASGTGIYGHGAAMLPGNIIMVAGGYSISASSSKRIKRATHSANSQLYFYNISSSTWLQSYEPPTNFTAEAGHAIGPLSRKSQQAGLGIGLGIGAAILIALLVFYFWSLRRLKRTRETQGRALLSRSSDGFGEQPIGLAHTHNGGIDGRGGDTAGVGRFWNVWDPATGTYPTRAPQMQQTAGAAGSTGLFVDLPSPTRGLRKGVAGRNYQYLAAPKYDDNRLSHGSGRIHPIAEHEEEDEHALSAIYTPRDGLTDAERKLMEVERVLSLPDPFADAEPNPLGSHPVTPEIDYSGTVRRVPTGASRMTAYKRRLSDTQPLDVPNWTVEPTTAQPLLELDTGRISPQHSDDRTASTLSDRSHMTASSVTRTMSTRTGAIMAAVARAASNSSPEHSSSGEDCPNTMSTEGGRKSPFYFQAGGKALTASAGAGAPPHSAGTDTGSFVTAKTNFAQLQSEGEALLGGRPSIDQDDPYQRALAAHSSTREKKPFKMYDDYGAAPPIPPRRRQGWMGSLRRALNVVTLSERSFSLTGNGEHYADDARASSSSPSKDRNGRYEVIGAGPPRRAVSDGSMLLRQKRGQKDWEDGNPWPRYRDDPDPGDWGEPGLSAQAEEEEWDVEGAASRRVVQFMFTVPKANLRVVNADMDRASLRSASDGALSRTNSVKYVRREASSRTLRARSEGDRLLMPLAPAQEECEVVAGGDGDEDILIGFDGKSKAS</sequence>
<feature type="region of interest" description="Disordered" evidence="1">
    <location>
        <begin position="665"/>
        <end position="714"/>
    </location>
</feature>
<feature type="region of interest" description="Disordered" evidence="1">
    <location>
        <begin position="873"/>
        <end position="957"/>
    </location>
</feature>
<dbReference type="InterPro" id="IPR015915">
    <property type="entry name" value="Kelch-typ_b-propeller"/>
</dbReference>
<evidence type="ECO:0008006" key="6">
    <source>
        <dbReference type="Google" id="ProtNLM"/>
    </source>
</evidence>
<evidence type="ECO:0000256" key="3">
    <source>
        <dbReference type="SAM" id="SignalP"/>
    </source>
</evidence>
<dbReference type="OMA" id="FGGMCPF"/>
<feature type="chain" id="PRO_5004022026" description="Galactose oxidase-like Early set domain-containing protein" evidence="3">
    <location>
        <begin position="25"/>
        <end position="1062"/>
    </location>
</feature>
<dbReference type="EMBL" id="KB445554">
    <property type="protein sequence ID" value="EMC97441.1"/>
    <property type="molecule type" value="Genomic_DNA"/>
</dbReference>
<evidence type="ECO:0000313" key="5">
    <source>
        <dbReference type="Proteomes" id="UP000011761"/>
    </source>
</evidence>
<reference evidence="4 5" key="1">
    <citation type="journal article" date="2012" name="PLoS Pathog.">
        <title>Diverse lifestyles and strategies of plant pathogenesis encoded in the genomes of eighteen Dothideomycetes fungi.</title>
        <authorList>
            <person name="Ohm R.A."/>
            <person name="Feau N."/>
            <person name="Henrissat B."/>
            <person name="Schoch C.L."/>
            <person name="Horwitz B.A."/>
            <person name="Barry K.W."/>
            <person name="Condon B.J."/>
            <person name="Copeland A.C."/>
            <person name="Dhillon B."/>
            <person name="Glaser F."/>
            <person name="Hesse C.N."/>
            <person name="Kosti I."/>
            <person name="LaButti K."/>
            <person name="Lindquist E.A."/>
            <person name="Lucas S."/>
            <person name="Salamov A.A."/>
            <person name="Bradshaw R.E."/>
            <person name="Ciuffetti L."/>
            <person name="Hamelin R.C."/>
            <person name="Kema G.H.J."/>
            <person name="Lawrence C."/>
            <person name="Scott J.A."/>
            <person name="Spatafora J.W."/>
            <person name="Turgeon B.G."/>
            <person name="de Wit P.J.G.M."/>
            <person name="Zhong S."/>
            <person name="Goodwin S.B."/>
            <person name="Grigoriev I.V."/>
        </authorList>
    </citation>
    <scope>NUCLEOTIDE SEQUENCE [LARGE SCALE GENOMIC DNA]</scope>
    <source>
        <strain evidence="4 5">UAMH 10762</strain>
    </source>
</reference>
<dbReference type="RefSeq" id="XP_007675262.1">
    <property type="nucleotide sequence ID" value="XM_007677072.1"/>
</dbReference>
<dbReference type="Proteomes" id="UP000011761">
    <property type="component" value="Unassembled WGS sequence"/>
</dbReference>
<dbReference type="AlphaFoldDB" id="M2ML91"/>
<keyword evidence="3" id="KW-0732">Signal</keyword>
<feature type="region of interest" description="Disordered" evidence="1">
    <location>
        <begin position="822"/>
        <end position="851"/>
    </location>
</feature>
<dbReference type="eggNOG" id="ENOG502SE7D">
    <property type="taxonomic scope" value="Eukaryota"/>
</dbReference>
<keyword evidence="2" id="KW-0812">Transmembrane</keyword>
<accession>M2ML91</accession>
<dbReference type="GeneID" id="19111990"/>
<keyword evidence="5" id="KW-1185">Reference proteome</keyword>
<feature type="region of interest" description="Disordered" evidence="1">
    <location>
        <begin position="727"/>
        <end position="759"/>
    </location>
</feature>
<gene>
    <name evidence="4" type="ORF">BAUCODRAFT_33160</name>
</gene>
<feature type="compositionally biased region" description="Basic and acidic residues" evidence="1">
    <location>
        <begin position="826"/>
        <end position="837"/>
    </location>
</feature>
<name>M2ML91_BAUPA</name>
<feature type="signal peptide" evidence="3">
    <location>
        <begin position="1"/>
        <end position="24"/>
    </location>
</feature>
<keyword evidence="2" id="KW-0472">Membrane</keyword>
<evidence type="ECO:0000256" key="2">
    <source>
        <dbReference type="SAM" id="Phobius"/>
    </source>
</evidence>
<feature type="compositionally biased region" description="Polar residues" evidence="1">
    <location>
        <begin position="697"/>
        <end position="714"/>
    </location>
</feature>
<evidence type="ECO:0000313" key="4">
    <source>
        <dbReference type="EMBL" id="EMC97441.1"/>
    </source>
</evidence>
<protein>
    <recommendedName>
        <fullName evidence="6">Galactose oxidase-like Early set domain-containing protein</fullName>
    </recommendedName>
</protein>
<organism evidence="4 5">
    <name type="scientific">Baudoinia panamericana (strain UAMH 10762)</name>
    <name type="common">Angels' share fungus</name>
    <name type="synonym">Baudoinia compniacensis (strain UAMH 10762)</name>
    <dbReference type="NCBI Taxonomy" id="717646"/>
    <lineage>
        <taxon>Eukaryota</taxon>
        <taxon>Fungi</taxon>
        <taxon>Dikarya</taxon>
        <taxon>Ascomycota</taxon>
        <taxon>Pezizomycotina</taxon>
        <taxon>Dothideomycetes</taxon>
        <taxon>Dothideomycetidae</taxon>
        <taxon>Mycosphaerellales</taxon>
        <taxon>Teratosphaeriaceae</taxon>
        <taxon>Baudoinia</taxon>
    </lineage>
</organism>
<dbReference type="KEGG" id="bcom:BAUCODRAFT_33160"/>
<dbReference type="SUPFAM" id="SSF50965">
    <property type="entry name" value="Galactose oxidase, central domain"/>
    <property type="match status" value="1"/>
</dbReference>
<dbReference type="HOGENOM" id="CLU_002057_0_0_1"/>
<feature type="region of interest" description="Disordered" evidence="1">
    <location>
        <begin position="616"/>
        <end position="637"/>
    </location>
</feature>
<evidence type="ECO:0000256" key="1">
    <source>
        <dbReference type="SAM" id="MobiDB-lite"/>
    </source>
</evidence>
<keyword evidence="2" id="KW-1133">Transmembrane helix</keyword>
<dbReference type="InterPro" id="IPR011043">
    <property type="entry name" value="Gal_Oxase/kelch_b-propeller"/>
</dbReference>
<dbReference type="OrthoDB" id="205993at2759"/>
<proteinExistence type="predicted"/>
<feature type="transmembrane region" description="Helical" evidence="2">
    <location>
        <begin position="430"/>
        <end position="452"/>
    </location>
</feature>